<organism evidence="1 2">
    <name type="scientific">Botryotinia fuckeliana (strain T4)</name>
    <name type="common">Noble rot fungus</name>
    <name type="synonym">Botrytis cinerea</name>
    <dbReference type="NCBI Taxonomy" id="999810"/>
    <lineage>
        <taxon>Eukaryota</taxon>
        <taxon>Fungi</taxon>
        <taxon>Dikarya</taxon>
        <taxon>Ascomycota</taxon>
        <taxon>Pezizomycotina</taxon>
        <taxon>Leotiomycetes</taxon>
        <taxon>Helotiales</taxon>
        <taxon>Sclerotiniaceae</taxon>
        <taxon>Botrytis</taxon>
    </lineage>
</organism>
<dbReference type="EMBL" id="FQ790271">
    <property type="protein sequence ID" value="CCD44743.1"/>
    <property type="molecule type" value="Genomic_DNA"/>
</dbReference>
<dbReference type="OrthoDB" id="3487935at2759"/>
<dbReference type="InParanoid" id="G2XW73"/>
<dbReference type="HOGENOM" id="CLU_2621733_0_0_1"/>
<name>G2XW73_BOTF4</name>
<reference evidence="2" key="1">
    <citation type="journal article" date="2011" name="PLoS Genet.">
        <title>Genomic analysis of the necrotrophic fungal pathogens Sclerotinia sclerotiorum and Botrytis cinerea.</title>
        <authorList>
            <person name="Amselem J."/>
            <person name="Cuomo C.A."/>
            <person name="van Kan J.A."/>
            <person name="Viaud M."/>
            <person name="Benito E.P."/>
            <person name="Couloux A."/>
            <person name="Coutinho P.M."/>
            <person name="de Vries R.P."/>
            <person name="Dyer P.S."/>
            <person name="Fillinger S."/>
            <person name="Fournier E."/>
            <person name="Gout L."/>
            <person name="Hahn M."/>
            <person name="Kohn L."/>
            <person name="Lapalu N."/>
            <person name="Plummer K.M."/>
            <person name="Pradier J.M."/>
            <person name="Quevillon E."/>
            <person name="Sharon A."/>
            <person name="Simon A."/>
            <person name="ten Have A."/>
            <person name="Tudzynski B."/>
            <person name="Tudzynski P."/>
            <person name="Wincker P."/>
            <person name="Andrew M."/>
            <person name="Anthouard V."/>
            <person name="Beever R.E."/>
            <person name="Beffa R."/>
            <person name="Benoit I."/>
            <person name="Bouzid O."/>
            <person name="Brault B."/>
            <person name="Chen Z."/>
            <person name="Choquer M."/>
            <person name="Collemare J."/>
            <person name="Cotton P."/>
            <person name="Danchin E.G."/>
            <person name="Da Silva C."/>
            <person name="Gautier A."/>
            <person name="Giraud C."/>
            <person name="Giraud T."/>
            <person name="Gonzalez C."/>
            <person name="Grossetete S."/>
            <person name="Guldener U."/>
            <person name="Henrissat B."/>
            <person name="Howlett B.J."/>
            <person name="Kodira C."/>
            <person name="Kretschmer M."/>
            <person name="Lappartient A."/>
            <person name="Leroch M."/>
            <person name="Levis C."/>
            <person name="Mauceli E."/>
            <person name="Neuveglise C."/>
            <person name="Oeser B."/>
            <person name="Pearson M."/>
            <person name="Poulain J."/>
            <person name="Poussereau N."/>
            <person name="Quesneville H."/>
            <person name="Rascle C."/>
            <person name="Schumacher J."/>
            <person name="Segurens B."/>
            <person name="Sexton A."/>
            <person name="Silva E."/>
            <person name="Sirven C."/>
            <person name="Soanes D.M."/>
            <person name="Talbot N.J."/>
            <person name="Templeton M."/>
            <person name="Yandava C."/>
            <person name="Yarden O."/>
            <person name="Zeng Q."/>
            <person name="Rollins J.A."/>
            <person name="Lebrun M.H."/>
            <person name="Dickman M."/>
        </authorList>
    </citation>
    <scope>NUCLEOTIDE SEQUENCE [LARGE SCALE GENOMIC DNA]</scope>
    <source>
        <strain evidence="2">T4</strain>
    </source>
</reference>
<protein>
    <submittedName>
        <fullName evidence="1">Uncharacterized protein</fullName>
    </submittedName>
</protein>
<evidence type="ECO:0000313" key="2">
    <source>
        <dbReference type="Proteomes" id="UP000008177"/>
    </source>
</evidence>
<gene>
    <name evidence="1" type="ORF">BofuT4_uP056440.1</name>
</gene>
<accession>G2XW73</accession>
<evidence type="ECO:0000313" key="1">
    <source>
        <dbReference type="EMBL" id="CCD44743.1"/>
    </source>
</evidence>
<proteinExistence type="predicted"/>
<dbReference type="AlphaFoldDB" id="G2XW73"/>
<dbReference type="Proteomes" id="UP000008177">
    <property type="component" value="Unplaced contigs"/>
</dbReference>
<sequence length="78" mass="9090">MCIWEFVYFTMREIGLTESMLRPPNYRGVRIYHSRRSFLVRCQEVAFGAISDQHHVVLVATRQPTLPGTKANEPTLHE</sequence>